<dbReference type="STRING" id="1220162.K1VE17"/>
<dbReference type="PROSITE" id="PS51159">
    <property type="entry name" value="CBM21"/>
    <property type="match status" value="1"/>
</dbReference>
<dbReference type="Proteomes" id="UP000006757">
    <property type="component" value="Unassembled WGS sequence"/>
</dbReference>
<evidence type="ECO:0000313" key="3">
    <source>
        <dbReference type="EMBL" id="EKC97276.1"/>
    </source>
</evidence>
<feature type="region of interest" description="Disordered" evidence="1">
    <location>
        <begin position="558"/>
        <end position="725"/>
    </location>
</feature>
<feature type="compositionally biased region" description="Polar residues" evidence="1">
    <location>
        <begin position="692"/>
        <end position="707"/>
    </location>
</feature>
<feature type="compositionally biased region" description="Polar residues" evidence="1">
    <location>
        <begin position="809"/>
        <end position="834"/>
    </location>
</feature>
<feature type="region of interest" description="Disordered" evidence="1">
    <location>
        <begin position="246"/>
        <end position="265"/>
    </location>
</feature>
<dbReference type="Gene3D" id="2.60.40.2440">
    <property type="entry name" value="Carbohydrate binding type-21 domain"/>
    <property type="match status" value="1"/>
</dbReference>
<reference evidence="3 4" key="1">
    <citation type="journal article" date="2012" name="Eukaryot. Cell">
        <title>Genome sequence of the Trichosporon asahii environmental strain CBS 8904.</title>
        <authorList>
            <person name="Yang R.Y."/>
            <person name="Li H.T."/>
            <person name="Zhu H."/>
            <person name="Zhou G.P."/>
            <person name="Wang M."/>
            <person name="Wang L."/>
        </authorList>
    </citation>
    <scope>NUCLEOTIDE SEQUENCE [LARGE SCALE GENOMIC DNA]</scope>
    <source>
        <strain evidence="3 4">CBS 8904</strain>
    </source>
</reference>
<name>K1VE17_TRIAC</name>
<dbReference type="InParanoid" id="K1VE17"/>
<feature type="compositionally biased region" description="Polar residues" evidence="1">
    <location>
        <begin position="641"/>
        <end position="653"/>
    </location>
</feature>
<dbReference type="InterPro" id="IPR005036">
    <property type="entry name" value="CBM21_dom"/>
</dbReference>
<dbReference type="InterPro" id="IPR050782">
    <property type="entry name" value="PP1_regulatory_subunit_3"/>
</dbReference>
<feature type="domain" description="CBM21" evidence="2">
    <location>
        <begin position="309"/>
        <end position="426"/>
    </location>
</feature>
<dbReference type="GO" id="GO:0000164">
    <property type="term" value="C:protein phosphatase type 1 complex"/>
    <property type="evidence" value="ECO:0007669"/>
    <property type="project" value="TreeGrafter"/>
</dbReference>
<proteinExistence type="predicted"/>
<dbReference type="PANTHER" id="PTHR12307">
    <property type="entry name" value="PROTEIN PHOSPHATASE 1 REGULATORY SUBUNIT"/>
    <property type="match status" value="1"/>
</dbReference>
<dbReference type="GO" id="GO:0008157">
    <property type="term" value="F:protein phosphatase 1 binding"/>
    <property type="evidence" value="ECO:0007669"/>
    <property type="project" value="TreeGrafter"/>
</dbReference>
<feature type="compositionally biased region" description="Polar residues" evidence="1">
    <location>
        <begin position="477"/>
        <end position="497"/>
    </location>
</feature>
<protein>
    <recommendedName>
        <fullName evidence="2">CBM21 domain-containing protein</fullName>
    </recommendedName>
</protein>
<keyword evidence="4" id="KW-1185">Reference proteome</keyword>
<feature type="compositionally biased region" description="Basic and acidic residues" evidence="1">
    <location>
        <begin position="498"/>
        <end position="507"/>
    </location>
</feature>
<dbReference type="OrthoDB" id="1881at2759"/>
<feature type="region of interest" description="Disordered" evidence="1">
    <location>
        <begin position="776"/>
        <end position="834"/>
    </location>
</feature>
<organism evidence="3 4">
    <name type="scientific">Trichosporon asahii var. asahii (strain CBS 8904)</name>
    <name type="common">Yeast</name>
    <dbReference type="NCBI Taxonomy" id="1220162"/>
    <lineage>
        <taxon>Eukaryota</taxon>
        <taxon>Fungi</taxon>
        <taxon>Dikarya</taxon>
        <taxon>Basidiomycota</taxon>
        <taxon>Agaricomycotina</taxon>
        <taxon>Tremellomycetes</taxon>
        <taxon>Trichosporonales</taxon>
        <taxon>Trichosporonaceae</taxon>
        <taxon>Trichosporon</taxon>
    </lineage>
</organism>
<evidence type="ECO:0000256" key="1">
    <source>
        <dbReference type="SAM" id="MobiDB-lite"/>
    </source>
</evidence>
<dbReference type="GO" id="GO:0005979">
    <property type="term" value="P:regulation of glycogen biosynthetic process"/>
    <property type="evidence" value="ECO:0007669"/>
    <property type="project" value="TreeGrafter"/>
</dbReference>
<feature type="compositionally biased region" description="Acidic residues" evidence="1">
    <location>
        <begin position="254"/>
        <end position="265"/>
    </location>
</feature>
<feature type="compositionally biased region" description="Low complexity" evidence="1">
    <location>
        <begin position="24"/>
        <end position="38"/>
    </location>
</feature>
<dbReference type="AlphaFoldDB" id="K1VE17"/>
<dbReference type="Pfam" id="PF03370">
    <property type="entry name" value="CBM_21"/>
    <property type="match status" value="1"/>
</dbReference>
<feature type="compositionally biased region" description="Low complexity" evidence="1">
    <location>
        <begin position="98"/>
        <end position="113"/>
    </location>
</feature>
<dbReference type="PANTHER" id="PTHR12307:SF36">
    <property type="entry name" value="GLYCOGEN-BINDING SUBUNIT 76A"/>
    <property type="match status" value="1"/>
</dbReference>
<feature type="region of interest" description="Disordered" evidence="1">
    <location>
        <begin position="1"/>
        <end position="221"/>
    </location>
</feature>
<sequence>MSYTEPAAPPLPKRPSMRRHSRGSANDAASLATLSSSSPMPGIPRRSSAAADSKPLFATTPRHGSASPTPKHEFPTTSHLGLSLNAAAPSSQSQTGDSPESTTSTLVPSTPEESSPPPLSVSRRLSARGDHSPPKLSLLQRQRSDPRRSRPLSAGDLPSPPEPTSAVSPGYEIRTIRKKSGEIVKPSLKTRSMSTPDLGRGARTPGEDGDSPTRSSHDLHTKSVRFNDLGGLESVVHFLRGQKVTALSRSPDDPPTETDTDNDTDLSDFVHFRTRRSLAKSQAEESREVQVAASSSVPRLRVDFGPGTQGILKDEYVILERYDLQNAPLAMRGTVLVRNVAFQKCVTVRFTLDHWQTVSEVSAQHVSHVPAATTGDEGWDRFGFTIKLDDYKRKIEERALLLCIRYNTEGGREWWDSNNGDNYRFTFKRAAARRPAARSTRPHSFHAHSHSDAFGLPTLRLGRQSAMNSRDVRSWTFPRTGSQTAHSSQPETNAKTHQSNDAKDKDPSPPQSPPPRAAFEPPVRPDVHSHLRLKTYCAPSPPPSPPKSTMAALPLAPVRGRAGGAGNSPPMTLVHGRPANSWPPAIPANATKRDAATSPPRDKAGSPLPSTPPCTGAAPLFDSPTQTSSSGSGSEDEKKNSNGPRKSRSNGNLQALAMDDPATDAAGLITPPSSNLSSPPTPSAMLPVPLTPSATASVGSTNDSSPLLTVPPSDDEDHGPGLPADSRRILNAATYQEFIDKFCFFESPPTVSAPLAEPTAYRPVWPKSGLSSPSNGYVGRHALSHAHSPRATTPTQKTYASEADYFSERSATPTLSTGFVTPRSSPPTQASMAA</sequence>
<dbReference type="GO" id="GO:2001069">
    <property type="term" value="F:glycogen binding"/>
    <property type="evidence" value="ECO:0007669"/>
    <property type="project" value="TreeGrafter"/>
</dbReference>
<dbReference type="InterPro" id="IPR038175">
    <property type="entry name" value="CBM21_dom_sf"/>
</dbReference>
<evidence type="ECO:0000259" key="2">
    <source>
        <dbReference type="PROSITE" id="PS51159"/>
    </source>
</evidence>
<comment type="caution">
    <text evidence="3">The sequence shown here is derived from an EMBL/GenBank/DDBJ whole genome shotgun (WGS) entry which is preliminary data.</text>
</comment>
<dbReference type="EMBL" id="AMBO01000416">
    <property type="protein sequence ID" value="EKC97276.1"/>
    <property type="molecule type" value="Genomic_DNA"/>
</dbReference>
<feature type="compositionally biased region" description="Basic and acidic residues" evidence="1">
    <location>
        <begin position="591"/>
        <end position="604"/>
    </location>
</feature>
<feature type="region of interest" description="Disordered" evidence="1">
    <location>
        <begin position="465"/>
        <end position="523"/>
    </location>
</feature>
<dbReference type="HOGENOM" id="CLU_345519_0_0_1"/>
<feature type="compositionally biased region" description="Polar residues" evidence="1">
    <location>
        <begin position="88"/>
        <end position="97"/>
    </location>
</feature>
<gene>
    <name evidence="3" type="ORF">A1Q2_08434</name>
</gene>
<accession>K1VE17</accession>
<dbReference type="eggNOG" id="KOG3986">
    <property type="taxonomic scope" value="Eukaryota"/>
</dbReference>
<feature type="compositionally biased region" description="Polar residues" evidence="1">
    <location>
        <begin position="790"/>
        <end position="799"/>
    </location>
</feature>
<evidence type="ECO:0000313" key="4">
    <source>
        <dbReference type="Proteomes" id="UP000006757"/>
    </source>
</evidence>